<dbReference type="Proteomes" id="UP000199473">
    <property type="component" value="Unassembled WGS sequence"/>
</dbReference>
<feature type="binding site" evidence="4">
    <location>
        <position position="288"/>
    </location>
    <ligand>
        <name>substrate</name>
    </ligand>
</feature>
<feature type="binding site" evidence="4">
    <location>
        <position position="41"/>
    </location>
    <ligand>
        <name>NADP(+)</name>
        <dbReference type="ChEBI" id="CHEBI:58349"/>
    </ligand>
</feature>
<dbReference type="SUPFAM" id="SSF51735">
    <property type="entry name" value="NAD(P)-binding Rossmann-fold domains"/>
    <property type="match status" value="1"/>
</dbReference>
<evidence type="ECO:0000256" key="3">
    <source>
        <dbReference type="ARBA" id="ARBA00023277"/>
    </source>
</evidence>
<dbReference type="InterPro" id="IPR036291">
    <property type="entry name" value="NAD(P)-bd_dom_sf"/>
</dbReference>
<comment type="caution">
    <text evidence="4">Lacks conserved residue(s) required for the propagation of feature annotation.</text>
</comment>
<keyword evidence="1 4" id="KW-0521">NADP</keyword>
<comment type="domain">
    <text evidence="4">Contains a large N-terminal NADP-binding domain, and a smaller C-terminal substrate-binding domain.</text>
</comment>
<dbReference type="HAMAP" id="MF_01601">
    <property type="entry name" value="Heptose_epimerase"/>
    <property type="match status" value="1"/>
</dbReference>
<feature type="binding site" evidence="4">
    <location>
        <begin position="75"/>
        <end position="79"/>
    </location>
    <ligand>
        <name>NADP(+)</name>
        <dbReference type="ChEBI" id="CHEBI:58349"/>
    </ligand>
</feature>
<dbReference type="AlphaFoldDB" id="A0A1I4C169"/>
<dbReference type="Gene3D" id="3.40.50.720">
    <property type="entry name" value="NAD(P)-binding Rossmann-like Domain"/>
    <property type="match status" value="1"/>
</dbReference>
<evidence type="ECO:0000313" key="6">
    <source>
        <dbReference type="EMBL" id="SFK74380.1"/>
    </source>
</evidence>
<name>A0A1I4C169_9PROT</name>
<feature type="binding site" evidence="4">
    <location>
        <position position="223"/>
    </location>
    <ligand>
        <name>substrate</name>
    </ligand>
</feature>
<dbReference type="GO" id="GO:0008712">
    <property type="term" value="F:ADP-glyceromanno-heptose 6-epimerase activity"/>
    <property type="evidence" value="ECO:0007669"/>
    <property type="project" value="UniProtKB-UniRule"/>
</dbReference>
<dbReference type="EC" id="5.1.3.20" evidence="4"/>
<comment type="subunit">
    <text evidence="4">Homopentamer.</text>
</comment>
<dbReference type="Gene3D" id="3.90.25.10">
    <property type="entry name" value="UDP-galactose 4-epimerase, domain 1"/>
    <property type="match status" value="1"/>
</dbReference>
<comment type="similarity">
    <text evidence="4">Belongs to the NAD(P)-dependent epimerase/dehydratase family. HldD subfamily.</text>
</comment>
<dbReference type="GO" id="GO:0005975">
    <property type="term" value="P:carbohydrate metabolic process"/>
    <property type="evidence" value="ECO:0007669"/>
    <property type="project" value="UniProtKB-UniRule"/>
</dbReference>
<dbReference type="GO" id="GO:0097171">
    <property type="term" value="P:ADP-L-glycero-beta-D-manno-heptose biosynthetic process"/>
    <property type="evidence" value="ECO:0007669"/>
    <property type="project" value="UniProtKB-UniPathway"/>
</dbReference>
<evidence type="ECO:0000313" key="7">
    <source>
        <dbReference type="Proteomes" id="UP000199473"/>
    </source>
</evidence>
<dbReference type="Pfam" id="PF01370">
    <property type="entry name" value="Epimerase"/>
    <property type="match status" value="1"/>
</dbReference>
<dbReference type="STRING" id="1123062.SAMN02745775_106296"/>
<evidence type="ECO:0000259" key="5">
    <source>
        <dbReference type="Pfam" id="PF01370"/>
    </source>
</evidence>
<sequence length="330" mass="36373">MYLVTGGAGFIGSNLVAALCDRGEEVMVVDRLRQGEPGREKWRNIARHPIAGILPPEELEDFWSEDPDVEAVLHMGAISATTATDGDLVAATNFTLPLWLWAVCAERGIPLIYASSAATYGDGAQGFADEEAKAALAALRPLNLYGWSKLAFDRRVADMLDRGVPAPPQWAGLRFFNVYGPNEYHKGRMASVVFHKFHEARSGAPARLFRSDREGVADGEQMRDFVHVDDCVAAMLWLLDNPQVSGLFNIGSGQARSFLDLVRAMFAGMGEAERIEFIDMPADLRGKYQYFTEAPMAKLRAAGFDRPATSLEDGVGRYVRDFLMSPDPHR</sequence>
<feature type="binding site" evidence="4">
    <location>
        <begin position="209"/>
        <end position="212"/>
    </location>
    <ligand>
        <name>substrate</name>
    </ligand>
</feature>
<gene>
    <name evidence="4" type="primary">hldD</name>
    <name evidence="6" type="ORF">SAMN02745775_106296</name>
</gene>
<reference evidence="6 7" key="1">
    <citation type="submission" date="2016-10" db="EMBL/GenBank/DDBJ databases">
        <authorList>
            <person name="de Groot N.N."/>
        </authorList>
    </citation>
    <scope>NUCLEOTIDE SEQUENCE [LARGE SCALE GENOMIC DNA]</scope>
    <source>
        <strain evidence="6 7">DSM 19981</strain>
    </source>
</reference>
<dbReference type="InterPro" id="IPR001509">
    <property type="entry name" value="Epimerase_deHydtase"/>
</dbReference>
<protein>
    <recommendedName>
        <fullName evidence="4">ADP-L-glycero-D-manno-heptose-6-epimerase</fullName>
        <ecNumber evidence="4">5.1.3.20</ecNumber>
    </recommendedName>
    <alternativeName>
        <fullName evidence="4">ADP-L-glycero-beta-D-manno-heptose-6-epimerase</fullName>
        <shortName evidence="4">ADP-glyceromanno-heptose 6-epimerase</shortName>
        <shortName evidence="4">ADP-hep 6-epimerase</shortName>
        <shortName evidence="4">AGME</shortName>
    </alternativeName>
</protein>
<accession>A0A1I4C169</accession>
<dbReference type="InterPro" id="IPR011912">
    <property type="entry name" value="Heptose_epim"/>
</dbReference>
<evidence type="ECO:0000256" key="4">
    <source>
        <dbReference type="HAMAP-Rule" id="MF_01601"/>
    </source>
</evidence>
<dbReference type="RefSeq" id="WP_092961124.1">
    <property type="nucleotide sequence ID" value="NZ_FOSQ01000006.1"/>
</dbReference>
<dbReference type="PANTHER" id="PTHR43103:SF3">
    <property type="entry name" value="ADP-L-GLYCERO-D-MANNO-HEPTOSE-6-EPIMERASE"/>
    <property type="match status" value="1"/>
</dbReference>
<feature type="binding site" evidence="4">
    <location>
        <position position="178"/>
    </location>
    <ligand>
        <name>NADP(+)</name>
        <dbReference type="ChEBI" id="CHEBI:58349"/>
    </ligand>
</feature>
<feature type="domain" description="NAD-dependent epimerase/dehydratase" evidence="5">
    <location>
        <begin position="3"/>
        <end position="251"/>
    </location>
</feature>
<keyword evidence="7" id="KW-1185">Reference proteome</keyword>
<dbReference type="EMBL" id="FOSQ01000006">
    <property type="protein sequence ID" value="SFK74380.1"/>
    <property type="molecule type" value="Genomic_DNA"/>
</dbReference>
<comment type="pathway">
    <text evidence="4">Nucleotide-sugar biosynthesis; ADP-L-glycero-beta-D-manno-heptose biosynthesis; ADP-L-glycero-beta-D-manno-heptose from D-glycero-beta-D-manno-heptose 7-phosphate: step 4/4.</text>
</comment>
<feature type="binding site" evidence="4">
    <location>
        <position position="195"/>
    </location>
    <ligand>
        <name>substrate</name>
    </ligand>
</feature>
<evidence type="ECO:0000256" key="1">
    <source>
        <dbReference type="ARBA" id="ARBA00022857"/>
    </source>
</evidence>
<evidence type="ECO:0000256" key="2">
    <source>
        <dbReference type="ARBA" id="ARBA00023235"/>
    </source>
</evidence>
<proteinExistence type="inferred from homology"/>
<keyword evidence="2 4" id="KW-0413">Isomerase</keyword>
<comment type="catalytic activity">
    <reaction evidence="4">
        <text>ADP-D-glycero-beta-D-manno-heptose = ADP-L-glycero-beta-D-manno-heptose</text>
        <dbReference type="Rhea" id="RHEA:17577"/>
        <dbReference type="ChEBI" id="CHEBI:59967"/>
        <dbReference type="ChEBI" id="CHEBI:61506"/>
        <dbReference type="EC" id="5.1.3.20"/>
    </reaction>
</comment>
<dbReference type="NCBIfam" id="TIGR02197">
    <property type="entry name" value="heptose_epim"/>
    <property type="match status" value="1"/>
</dbReference>
<feature type="binding site" evidence="4">
    <location>
        <position position="177"/>
    </location>
    <ligand>
        <name>substrate</name>
    </ligand>
</feature>
<dbReference type="CDD" id="cd05248">
    <property type="entry name" value="ADP_GME_SDR_e"/>
    <property type="match status" value="1"/>
</dbReference>
<dbReference type="GO" id="GO:0050661">
    <property type="term" value="F:NADP binding"/>
    <property type="evidence" value="ECO:0007669"/>
    <property type="project" value="InterPro"/>
</dbReference>
<feature type="active site" description="Proton acceptor" evidence="4">
    <location>
        <position position="186"/>
    </location>
</feature>
<feature type="active site" description="Proton acceptor" evidence="4">
    <location>
        <position position="145"/>
    </location>
</feature>
<dbReference type="PANTHER" id="PTHR43103">
    <property type="entry name" value="NUCLEOSIDE-DIPHOSPHATE-SUGAR EPIMERASE"/>
    <property type="match status" value="1"/>
</dbReference>
<feature type="binding site" evidence="4">
    <location>
        <begin position="10"/>
        <end position="11"/>
    </location>
    <ligand>
        <name>NADP(+)</name>
        <dbReference type="ChEBI" id="CHEBI:58349"/>
    </ligand>
</feature>
<comment type="cofactor">
    <cofactor evidence="4">
        <name>NADP(+)</name>
        <dbReference type="ChEBI" id="CHEBI:58349"/>
    </cofactor>
    <text evidence="4">Binds 1 NADP(+) per subunit.</text>
</comment>
<feature type="binding site" evidence="4">
    <location>
        <position position="186"/>
    </location>
    <ligand>
        <name>NADP(+)</name>
        <dbReference type="ChEBI" id="CHEBI:58349"/>
    </ligand>
</feature>
<feature type="binding site" evidence="4">
    <location>
        <position position="149"/>
    </location>
    <ligand>
        <name>NADP(+)</name>
        <dbReference type="ChEBI" id="CHEBI:58349"/>
    </ligand>
</feature>
<comment type="function">
    <text evidence="4">Catalyzes the interconversion between ADP-D-glycero-beta-D-manno-heptose and ADP-L-glycero-beta-D-manno-heptose via an epimerization at carbon 6 of the heptose.</text>
</comment>
<keyword evidence="3 4" id="KW-0119">Carbohydrate metabolism</keyword>
<dbReference type="UniPathway" id="UPA00356">
    <property type="reaction ID" value="UER00440"/>
</dbReference>
<feature type="binding site" evidence="4">
    <location>
        <begin position="30"/>
        <end position="31"/>
    </location>
    <ligand>
        <name>NADP(+)</name>
        <dbReference type="ChEBI" id="CHEBI:58349"/>
    </ligand>
</feature>
<organism evidence="6 7">
    <name type="scientific">Falsiroseomonas stagni DSM 19981</name>
    <dbReference type="NCBI Taxonomy" id="1123062"/>
    <lineage>
        <taxon>Bacteria</taxon>
        <taxon>Pseudomonadati</taxon>
        <taxon>Pseudomonadota</taxon>
        <taxon>Alphaproteobacteria</taxon>
        <taxon>Acetobacterales</taxon>
        <taxon>Roseomonadaceae</taxon>
        <taxon>Falsiroseomonas</taxon>
    </lineage>
</organism>
<feature type="binding site" evidence="4">
    <location>
        <position position="188"/>
    </location>
    <ligand>
        <name>substrate</name>
    </ligand>
</feature>
<dbReference type="OrthoDB" id="9801785at2"/>